<feature type="transmembrane region" description="Helical" evidence="7">
    <location>
        <begin position="44"/>
        <end position="76"/>
    </location>
</feature>
<evidence type="ECO:0000256" key="7">
    <source>
        <dbReference type="SAM" id="Phobius"/>
    </source>
</evidence>
<keyword evidence="4 7" id="KW-0472">Membrane</keyword>
<feature type="domain" description="HTTM-like" evidence="8">
    <location>
        <begin position="1"/>
        <end position="244"/>
    </location>
</feature>
<proteinExistence type="predicted"/>
<dbReference type="InterPro" id="IPR007782">
    <property type="entry name" value="VKG_COase"/>
</dbReference>
<dbReference type="Proteomes" id="UP000480178">
    <property type="component" value="Chromosome"/>
</dbReference>
<dbReference type="Pfam" id="PF22777">
    <property type="entry name" value="VKGC_lumenal_dom"/>
    <property type="match status" value="1"/>
</dbReference>
<feature type="transmembrane region" description="Helical" evidence="7">
    <location>
        <begin position="275"/>
        <end position="294"/>
    </location>
</feature>
<feature type="transmembrane region" description="Helical" evidence="7">
    <location>
        <begin position="231"/>
        <end position="254"/>
    </location>
</feature>
<dbReference type="SMART" id="SM00752">
    <property type="entry name" value="HTTM"/>
    <property type="match status" value="1"/>
</dbReference>
<name>A0A6C0GVK6_9BACT</name>
<dbReference type="Pfam" id="PF05090">
    <property type="entry name" value="HTTM"/>
    <property type="match status" value="1"/>
</dbReference>
<keyword evidence="10" id="KW-1185">Reference proteome</keyword>
<dbReference type="PANTHER" id="PTHR12639">
    <property type="entry name" value="VITAMIN K-DEPENDENT GAMMA-CARBOXYLASE"/>
    <property type="match status" value="1"/>
</dbReference>
<evidence type="ECO:0000313" key="10">
    <source>
        <dbReference type="Proteomes" id="UP000480178"/>
    </source>
</evidence>
<dbReference type="InterPro" id="IPR053935">
    <property type="entry name" value="VKGC_lumenal_dom"/>
</dbReference>
<comment type="subcellular location">
    <subcellularLocation>
        <location evidence="1">Endomembrane system</location>
        <topology evidence="1">Multi-pass membrane protein</topology>
    </subcellularLocation>
</comment>
<keyword evidence="5" id="KW-1015">Disulfide bond</keyword>
<dbReference type="KEGG" id="rhoz:GXP67_01470"/>
<feature type="transmembrane region" description="Helical" evidence="7">
    <location>
        <begin position="206"/>
        <end position="225"/>
    </location>
</feature>
<feature type="transmembrane region" description="Helical" evidence="7">
    <location>
        <begin position="178"/>
        <end position="199"/>
    </location>
</feature>
<organism evidence="9 10">
    <name type="scientific">Rhodocytophaga rosea</name>
    <dbReference type="NCBI Taxonomy" id="2704465"/>
    <lineage>
        <taxon>Bacteria</taxon>
        <taxon>Pseudomonadati</taxon>
        <taxon>Bacteroidota</taxon>
        <taxon>Cytophagia</taxon>
        <taxon>Cytophagales</taxon>
        <taxon>Rhodocytophagaceae</taxon>
        <taxon>Rhodocytophaga</taxon>
    </lineage>
</organism>
<dbReference type="AlphaFoldDB" id="A0A6C0GVK6"/>
<evidence type="ECO:0000256" key="5">
    <source>
        <dbReference type="ARBA" id="ARBA00023157"/>
    </source>
</evidence>
<evidence type="ECO:0000259" key="8">
    <source>
        <dbReference type="SMART" id="SM00752"/>
    </source>
</evidence>
<keyword evidence="2 7" id="KW-0812">Transmembrane</keyword>
<dbReference type="InterPro" id="IPR011020">
    <property type="entry name" value="HTTM-like"/>
</dbReference>
<gene>
    <name evidence="9" type="ORF">GXP67_01470</name>
</gene>
<evidence type="ECO:0000256" key="1">
    <source>
        <dbReference type="ARBA" id="ARBA00004127"/>
    </source>
</evidence>
<dbReference type="GO" id="GO:0019842">
    <property type="term" value="F:vitamin binding"/>
    <property type="evidence" value="ECO:0007669"/>
    <property type="project" value="TreeGrafter"/>
</dbReference>
<evidence type="ECO:0000256" key="6">
    <source>
        <dbReference type="ARBA" id="ARBA00023239"/>
    </source>
</evidence>
<dbReference type="GO" id="GO:0012505">
    <property type="term" value="C:endomembrane system"/>
    <property type="evidence" value="ECO:0007669"/>
    <property type="project" value="UniProtKB-SubCell"/>
</dbReference>
<dbReference type="GO" id="GO:0008488">
    <property type="term" value="F:gamma-glutamyl carboxylase activity"/>
    <property type="evidence" value="ECO:0007669"/>
    <property type="project" value="InterPro"/>
</dbReference>
<dbReference type="PANTHER" id="PTHR12639:SF7">
    <property type="entry name" value="HTTM DOMAIN-CONTAINING PROTEIN"/>
    <property type="match status" value="1"/>
</dbReference>
<evidence type="ECO:0000256" key="2">
    <source>
        <dbReference type="ARBA" id="ARBA00022692"/>
    </source>
</evidence>
<evidence type="ECO:0000256" key="4">
    <source>
        <dbReference type="ARBA" id="ARBA00023136"/>
    </source>
</evidence>
<dbReference type="EMBL" id="CP048222">
    <property type="protein sequence ID" value="QHT71844.1"/>
    <property type="molecule type" value="Genomic_DNA"/>
</dbReference>
<keyword evidence="6" id="KW-0456">Lyase</keyword>
<evidence type="ECO:0000256" key="3">
    <source>
        <dbReference type="ARBA" id="ARBA00022989"/>
    </source>
</evidence>
<evidence type="ECO:0000313" key="9">
    <source>
        <dbReference type="EMBL" id="QHT71844.1"/>
    </source>
</evidence>
<dbReference type="InterPro" id="IPR053934">
    <property type="entry name" value="HTTM_dom"/>
</dbReference>
<sequence>MMCVGIIRFWLNDWITELYVKPAFYFSYPGFQWVHPLGNSGMHIIFAGMAICTLLISIGLWYRVASILFFLSFTYVELIDSTNYLNHYYFISLISFLLIFLPANRYFSLDIVINPARKLTVIPLWMVGIIRLQVGLIYFFAGIAKLNPDWLLEALPMKIWLPAKSHIPLIGSLLYKTWVAYLFSWFGAVYDLFIAFFLLHRKTRPVAYFFVLAFHLATALFFPGIGLFPYVMMICSLVFFSSAFHQKLLQFFSFSRKTQEQAPSSSTYLNNIRRNQVLLTGIGVYFLFQILIPFRHVLYPGHLFWHEEGFRFSWRVMLMEKSGNAFFYIKEPSTGRTYEVNNAEFLTPLQEKMMSTQPDMILRYAHHLAEVYTGKGIRQPQVYTECYVALNGKRSRLFIDTTVNLAKQPLSLKHYTWVLPYSLKAK</sequence>
<accession>A0A6C0GVK6</accession>
<keyword evidence="3 7" id="KW-1133">Transmembrane helix</keyword>
<feature type="transmembrane region" description="Helical" evidence="7">
    <location>
        <begin position="119"/>
        <end position="141"/>
    </location>
</feature>
<protein>
    <submittedName>
        <fullName evidence="9">HTTM domain-containing protein</fullName>
    </submittedName>
</protein>
<feature type="transmembrane region" description="Helical" evidence="7">
    <location>
        <begin position="88"/>
        <end position="107"/>
    </location>
</feature>
<reference evidence="9 10" key="1">
    <citation type="submission" date="2020-01" db="EMBL/GenBank/DDBJ databases">
        <authorList>
            <person name="Kim M.K."/>
        </authorList>
    </citation>
    <scope>NUCLEOTIDE SEQUENCE [LARGE SCALE GENOMIC DNA]</scope>
    <source>
        <strain evidence="9 10">172606-1</strain>
    </source>
</reference>